<dbReference type="EMBL" id="CAJMWV010000214">
    <property type="protein sequence ID" value="CAE6383341.1"/>
    <property type="molecule type" value="Genomic_DNA"/>
</dbReference>
<comment type="caution">
    <text evidence="1">The sequence shown here is derived from an EMBL/GenBank/DDBJ whole genome shotgun (WGS) entry which is preliminary data.</text>
</comment>
<dbReference type="Proteomes" id="UP000663831">
    <property type="component" value="Unassembled WGS sequence"/>
</dbReference>
<sequence>MDYLNTTSPGLEAIQKIFRLGSGENETFHGDPSEFIDLTVDAVLRLPLDRTTIRHLAKNGPGIIRGCIRLMKAVKPRHSGEALLFSFEYCYNCFRLLVTTLNIWLLERWGELEATLAVYGSISGVDMHEVLPIIVTGLVRNQLHSLQSGDYSDTLLGWSSSTDHQRRESQLAPADLSELLCLVWDDRKYFLQALLSNPTSGLSGMLFLFLRCVFKQRGYAKGKDWELLNIKLNELCLRYLLAADKSDFSAVLGIIDAIANSNDSSAKFWNADPKHVDAQDSRCILQAFIGVLSKHTPGTFLTRVPFTVLRLVNLSIHPHSQDLLPEALRLTIEYGWTALVKRTEEGNAVLISFGFFGCLWAMIESPHKHPYRLTQTTRAQIMDAVCRADLLDFIARVIVQLSPGEHKSSPKAAENASTLSGIFLFLNILVNIVPKRELTSYCEVYALDWRKIAQFLRIKACDETTVYLEPEVYRDHYEQTDSNPPGLSQQEMFMELLRRPLPDNRMEVDFDSGAPSGMQRKVDLQGAVLVLLIIVNILRYKRNLIQPNETALQNHAKLGTVSP</sequence>
<gene>
    <name evidence="1" type="ORF">RDB_LOCUS3855</name>
</gene>
<evidence type="ECO:0000313" key="1">
    <source>
        <dbReference type="EMBL" id="CAE6383341.1"/>
    </source>
</evidence>
<dbReference type="AlphaFoldDB" id="A0A8H2WKQ6"/>
<accession>A0A8H2WKQ6</accession>
<organism evidence="1 2">
    <name type="scientific">Rhizoctonia solani</name>
    <dbReference type="NCBI Taxonomy" id="456999"/>
    <lineage>
        <taxon>Eukaryota</taxon>
        <taxon>Fungi</taxon>
        <taxon>Dikarya</taxon>
        <taxon>Basidiomycota</taxon>
        <taxon>Agaricomycotina</taxon>
        <taxon>Agaricomycetes</taxon>
        <taxon>Cantharellales</taxon>
        <taxon>Ceratobasidiaceae</taxon>
        <taxon>Rhizoctonia</taxon>
    </lineage>
</organism>
<proteinExistence type="predicted"/>
<protein>
    <submittedName>
        <fullName evidence="1">Uncharacterized protein</fullName>
    </submittedName>
</protein>
<evidence type="ECO:0000313" key="2">
    <source>
        <dbReference type="Proteomes" id="UP000663831"/>
    </source>
</evidence>
<reference evidence="1" key="1">
    <citation type="submission" date="2021-01" db="EMBL/GenBank/DDBJ databases">
        <authorList>
            <person name="Kaushik A."/>
        </authorList>
    </citation>
    <scope>NUCLEOTIDE SEQUENCE</scope>
    <source>
        <strain evidence="1">AG3-1AP</strain>
    </source>
</reference>
<name>A0A8H2WKQ6_9AGAM</name>